<dbReference type="AlphaFoldDB" id="A0A9K3HF23"/>
<feature type="transmembrane region" description="Helical" evidence="1">
    <location>
        <begin position="26"/>
        <end position="46"/>
    </location>
</feature>
<feature type="transmembrane region" description="Helical" evidence="1">
    <location>
        <begin position="210"/>
        <end position="227"/>
    </location>
</feature>
<feature type="transmembrane region" description="Helical" evidence="1">
    <location>
        <begin position="157"/>
        <end position="175"/>
    </location>
</feature>
<dbReference type="Gramene" id="mRNA:HanXRQr2_Chr12g0531951">
    <property type="protein sequence ID" value="CDS:HanXRQr2_Chr12g0531951.1"/>
    <property type="gene ID" value="HanXRQr2_Chr12g0531951"/>
</dbReference>
<keyword evidence="1" id="KW-0472">Membrane</keyword>
<evidence type="ECO:0008006" key="4">
    <source>
        <dbReference type="Google" id="ProtNLM"/>
    </source>
</evidence>
<evidence type="ECO:0000313" key="3">
    <source>
        <dbReference type="Proteomes" id="UP000215914"/>
    </source>
</evidence>
<dbReference type="EMBL" id="MNCJ02000327">
    <property type="protein sequence ID" value="KAF5777120.1"/>
    <property type="molecule type" value="Genomic_DNA"/>
</dbReference>
<evidence type="ECO:0000313" key="2">
    <source>
        <dbReference type="EMBL" id="KAF5777120.1"/>
    </source>
</evidence>
<name>A0A9K3HF23_HELAN</name>
<feature type="transmembrane region" description="Helical" evidence="1">
    <location>
        <begin position="239"/>
        <end position="258"/>
    </location>
</feature>
<dbReference type="Proteomes" id="UP000215914">
    <property type="component" value="Unassembled WGS sequence"/>
</dbReference>
<dbReference type="GO" id="GO:0016020">
    <property type="term" value="C:membrane"/>
    <property type="evidence" value="ECO:0000318"/>
    <property type="project" value="GO_Central"/>
</dbReference>
<evidence type="ECO:0000256" key="1">
    <source>
        <dbReference type="SAM" id="Phobius"/>
    </source>
</evidence>
<accession>A0A9K3HF23</accession>
<organism evidence="2 3">
    <name type="scientific">Helianthus annuus</name>
    <name type="common">Common sunflower</name>
    <dbReference type="NCBI Taxonomy" id="4232"/>
    <lineage>
        <taxon>Eukaryota</taxon>
        <taxon>Viridiplantae</taxon>
        <taxon>Streptophyta</taxon>
        <taxon>Embryophyta</taxon>
        <taxon>Tracheophyta</taxon>
        <taxon>Spermatophyta</taxon>
        <taxon>Magnoliopsida</taxon>
        <taxon>eudicotyledons</taxon>
        <taxon>Gunneridae</taxon>
        <taxon>Pentapetalae</taxon>
        <taxon>asterids</taxon>
        <taxon>campanulids</taxon>
        <taxon>Asterales</taxon>
        <taxon>Asteraceae</taxon>
        <taxon>Asteroideae</taxon>
        <taxon>Heliantheae alliance</taxon>
        <taxon>Heliantheae</taxon>
        <taxon>Helianthus</taxon>
    </lineage>
</organism>
<gene>
    <name evidence="2" type="ORF">HanXRQr2_Chr12g0531951</name>
</gene>
<protein>
    <recommendedName>
        <fullName evidence="4">Transmembrane protein</fullName>
    </recommendedName>
</protein>
<reference evidence="2" key="2">
    <citation type="submission" date="2020-06" db="EMBL/GenBank/DDBJ databases">
        <title>Helianthus annuus Genome sequencing and assembly Release 2.</title>
        <authorList>
            <person name="Gouzy J."/>
            <person name="Langlade N."/>
            <person name="Munos S."/>
        </authorList>
    </citation>
    <scope>NUCLEOTIDE SEQUENCE</scope>
    <source>
        <tissue evidence="2">Leaves</tissue>
    </source>
</reference>
<dbReference type="PANTHER" id="PTHR33133:SF50">
    <property type="entry name" value="TRANSMEMBRANE PROTEIN"/>
    <property type="match status" value="1"/>
</dbReference>
<keyword evidence="1" id="KW-1133">Transmembrane helix</keyword>
<dbReference type="PANTHER" id="PTHR33133">
    <property type="entry name" value="OS08G0107100 PROTEIN-RELATED"/>
    <property type="match status" value="1"/>
</dbReference>
<feature type="transmembrane region" description="Helical" evidence="1">
    <location>
        <begin position="66"/>
        <end position="86"/>
    </location>
</feature>
<reference evidence="2" key="1">
    <citation type="journal article" date="2017" name="Nature">
        <title>The sunflower genome provides insights into oil metabolism, flowering and Asterid evolution.</title>
        <authorList>
            <person name="Badouin H."/>
            <person name="Gouzy J."/>
            <person name="Grassa C.J."/>
            <person name="Murat F."/>
            <person name="Staton S.E."/>
            <person name="Cottret L."/>
            <person name="Lelandais-Briere C."/>
            <person name="Owens G.L."/>
            <person name="Carrere S."/>
            <person name="Mayjonade B."/>
            <person name="Legrand L."/>
            <person name="Gill N."/>
            <person name="Kane N.C."/>
            <person name="Bowers J.E."/>
            <person name="Hubner S."/>
            <person name="Bellec A."/>
            <person name="Berard A."/>
            <person name="Berges H."/>
            <person name="Blanchet N."/>
            <person name="Boniface M.C."/>
            <person name="Brunel D."/>
            <person name="Catrice O."/>
            <person name="Chaidir N."/>
            <person name="Claudel C."/>
            <person name="Donnadieu C."/>
            <person name="Faraut T."/>
            <person name="Fievet G."/>
            <person name="Helmstetter N."/>
            <person name="King M."/>
            <person name="Knapp S.J."/>
            <person name="Lai Z."/>
            <person name="Le Paslier M.C."/>
            <person name="Lippi Y."/>
            <person name="Lorenzon L."/>
            <person name="Mandel J.R."/>
            <person name="Marage G."/>
            <person name="Marchand G."/>
            <person name="Marquand E."/>
            <person name="Bret-Mestries E."/>
            <person name="Morien E."/>
            <person name="Nambeesan S."/>
            <person name="Nguyen T."/>
            <person name="Pegot-Espagnet P."/>
            <person name="Pouilly N."/>
            <person name="Raftis F."/>
            <person name="Sallet E."/>
            <person name="Schiex T."/>
            <person name="Thomas J."/>
            <person name="Vandecasteele C."/>
            <person name="Vares D."/>
            <person name="Vear F."/>
            <person name="Vautrin S."/>
            <person name="Crespi M."/>
            <person name="Mangin B."/>
            <person name="Burke J.M."/>
            <person name="Salse J."/>
            <person name="Munos S."/>
            <person name="Vincourt P."/>
            <person name="Rieseberg L.H."/>
            <person name="Langlade N.B."/>
        </authorList>
    </citation>
    <scope>NUCLEOTIDE SEQUENCE</scope>
    <source>
        <tissue evidence="2">Leaves</tissue>
    </source>
</reference>
<keyword evidence="3" id="KW-1185">Reference proteome</keyword>
<sequence length="299" mass="33799">MELTQVHTLNLRGVLSVSKRIILARYWHFVSLSLLFFLPLSFYLIISPTLIHLPNHPFTYDHLIAYLVYTLIVYVLALCAIGTITYSTHHAFFGEPVSFLNSLKSLTFSFFPLASTAVVAHVLILVTLLTFLMFVASVLMFMNNLGIVIIDYNSVHFMWFSAIMGAVLIAIVIYFYVEWSLAFVVVVVESKWGFAALMRSSYLVKGMRSVSLLVMLYFGVCGVLLVGMCSENFYRSWPFGPLVFITTLGSVFLMMFMLRITAANTVLYNYCKALHGELALEVAEGFVQEYMNLPVDAGW</sequence>
<comment type="caution">
    <text evidence="2">The sequence shown here is derived from an EMBL/GenBank/DDBJ whole genome shotgun (WGS) entry which is preliminary data.</text>
</comment>
<keyword evidence="1" id="KW-0812">Transmembrane</keyword>
<proteinExistence type="predicted"/>